<dbReference type="EMBL" id="LUCH01002717">
    <property type="protein sequence ID" value="KAF5401087.1"/>
    <property type="molecule type" value="Genomic_DNA"/>
</dbReference>
<protein>
    <submittedName>
        <fullName evidence="2">Uncharacterized protein</fullName>
    </submittedName>
</protein>
<accession>A0A8J4SPE4</accession>
<gene>
    <name evidence="2" type="ORF">PHET_05715</name>
</gene>
<reference evidence="2" key="1">
    <citation type="submission" date="2019-05" db="EMBL/GenBank/DDBJ databases">
        <title>Annotation for the trematode Paragonimus heterotremus.</title>
        <authorList>
            <person name="Choi Y.-J."/>
        </authorList>
    </citation>
    <scope>NUCLEOTIDE SEQUENCE</scope>
    <source>
        <strain evidence="2">LC</strain>
    </source>
</reference>
<feature type="compositionally biased region" description="Acidic residues" evidence="1">
    <location>
        <begin position="142"/>
        <end position="155"/>
    </location>
</feature>
<dbReference type="Proteomes" id="UP000748531">
    <property type="component" value="Unassembled WGS sequence"/>
</dbReference>
<evidence type="ECO:0000313" key="2">
    <source>
        <dbReference type="EMBL" id="KAF5401087.1"/>
    </source>
</evidence>
<feature type="region of interest" description="Disordered" evidence="1">
    <location>
        <begin position="36"/>
        <end position="155"/>
    </location>
</feature>
<evidence type="ECO:0000256" key="1">
    <source>
        <dbReference type="SAM" id="MobiDB-lite"/>
    </source>
</evidence>
<keyword evidence="3" id="KW-1185">Reference proteome</keyword>
<comment type="caution">
    <text evidence="2">The sequence shown here is derived from an EMBL/GenBank/DDBJ whole genome shotgun (WGS) entry which is preliminary data.</text>
</comment>
<proteinExistence type="predicted"/>
<feature type="compositionally biased region" description="Polar residues" evidence="1">
    <location>
        <begin position="117"/>
        <end position="139"/>
    </location>
</feature>
<feature type="compositionally biased region" description="Basic and acidic residues" evidence="1">
    <location>
        <begin position="58"/>
        <end position="111"/>
    </location>
</feature>
<name>A0A8J4SPE4_9TREM</name>
<feature type="compositionally biased region" description="Polar residues" evidence="1">
    <location>
        <begin position="45"/>
        <end position="54"/>
    </location>
</feature>
<dbReference type="OrthoDB" id="10522502at2759"/>
<feature type="non-terminal residue" evidence="2">
    <location>
        <position position="1"/>
    </location>
</feature>
<dbReference type="AlphaFoldDB" id="A0A8J4SPE4"/>
<evidence type="ECO:0000313" key="3">
    <source>
        <dbReference type="Proteomes" id="UP000748531"/>
    </source>
</evidence>
<organism evidence="2 3">
    <name type="scientific">Paragonimus heterotremus</name>
    <dbReference type="NCBI Taxonomy" id="100268"/>
    <lineage>
        <taxon>Eukaryota</taxon>
        <taxon>Metazoa</taxon>
        <taxon>Spiralia</taxon>
        <taxon>Lophotrochozoa</taxon>
        <taxon>Platyhelminthes</taxon>
        <taxon>Trematoda</taxon>
        <taxon>Digenea</taxon>
        <taxon>Plagiorchiida</taxon>
        <taxon>Troglotremata</taxon>
        <taxon>Troglotrematidae</taxon>
        <taxon>Paragonimus</taxon>
    </lineage>
</organism>
<sequence>MPCVNMQMNKSISIRWIILTYILLTWMHRNRAIPIGKDKEGKQPTLPTTNNQAYGTKWRREAQETGSEKGSNDGRHNLEGELGRKSDERRNTEDDEKVKEKKGVTREKESTDEGQDGSETMITQPDTASSTEENTSPNTEGGAEENSESSESVET</sequence>